<dbReference type="Proteomes" id="UP000289340">
    <property type="component" value="Chromosome 18"/>
</dbReference>
<evidence type="ECO:0000313" key="2">
    <source>
        <dbReference type="EMBL" id="KHN17367.1"/>
    </source>
</evidence>
<sequence>MCERPVRRIPHEFIPRIIKPRRVTASELWPNLLRDPIIHNFIPTHITTPTSASLFASKPHSFDSLTRECPCTLQNDMSSSIRFVKQTRTASDSHCRNWNQVHPEFNMGYRVQVQQECRLPGRTNNKREIQWHNNSENRLAGKRKMYDLDDNLECSSWPLLTETLDEEDSDETSDSSSDSETYSGPS</sequence>
<keyword evidence="4" id="KW-1185">Reference proteome</keyword>
<evidence type="ECO:0000313" key="3">
    <source>
        <dbReference type="EMBL" id="RZB51700.1"/>
    </source>
</evidence>
<dbReference type="EMBL" id="QZWG01000018">
    <property type="protein sequence ID" value="RZB51700.1"/>
    <property type="molecule type" value="Genomic_DNA"/>
</dbReference>
<reference evidence="2" key="1">
    <citation type="submission" date="2014-07" db="EMBL/GenBank/DDBJ databases">
        <title>Identification of a novel salt tolerance gene in wild soybean by whole-genome sequencing.</title>
        <authorList>
            <person name="Lam H.-M."/>
            <person name="Qi X."/>
            <person name="Li M.-W."/>
            <person name="Liu X."/>
            <person name="Xie M."/>
            <person name="Ni M."/>
            <person name="Xu X."/>
        </authorList>
    </citation>
    <scope>NUCLEOTIDE SEQUENCE [LARGE SCALE GENOMIC DNA]</scope>
    <source>
        <tissue evidence="2">Root</tissue>
    </source>
</reference>
<dbReference type="EMBL" id="KN660274">
    <property type="protein sequence ID" value="KHN17367.1"/>
    <property type="molecule type" value="Genomic_DNA"/>
</dbReference>
<evidence type="ECO:0000256" key="1">
    <source>
        <dbReference type="SAM" id="MobiDB-lite"/>
    </source>
</evidence>
<dbReference type="Proteomes" id="UP000053555">
    <property type="component" value="Unassembled WGS sequence"/>
</dbReference>
<feature type="compositionally biased region" description="Low complexity" evidence="1">
    <location>
        <begin position="174"/>
        <end position="186"/>
    </location>
</feature>
<dbReference type="Gramene" id="XM_028357709.1">
    <property type="protein sequence ID" value="XP_028213510.1"/>
    <property type="gene ID" value="LOC114395842"/>
</dbReference>
<protein>
    <submittedName>
        <fullName evidence="2">Uncharacterized protein</fullName>
    </submittedName>
</protein>
<feature type="compositionally biased region" description="Acidic residues" evidence="1">
    <location>
        <begin position="163"/>
        <end position="173"/>
    </location>
</feature>
<proteinExistence type="predicted"/>
<organism evidence="2">
    <name type="scientific">Glycine soja</name>
    <name type="common">Wild soybean</name>
    <dbReference type="NCBI Taxonomy" id="3848"/>
    <lineage>
        <taxon>Eukaryota</taxon>
        <taxon>Viridiplantae</taxon>
        <taxon>Streptophyta</taxon>
        <taxon>Embryophyta</taxon>
        <taxon>Tracheophyta</taxon>
        <taxon>Spermatophyta</taxon>
        <taxon>Magnoliopsida</taxon>
        <taxon>eudicotyledons</taxon>
        <taxon>Gunneridae</taxon>
        <taxon>Pentapetalae</taxon>
        <taxon>rosids</taxon>
        <taxon>fabids</taxon>
        <taxon>Fabales</taxon>
        <taxon>Fabaceae</taxon>
        <taxon>Papilionoideae</taxon>
        <taxon>50 kb inversion clade</taxon>
        <taxon>NPAAA clade</taxon>
        <taxon>indigoferoid/millettioid clade</taxon>
        <taxon>Phaseoleae</taxon>
        <taxon>Glycine</taxon>
        <taxon>Glycine subgen. Soja</taxon>
    </lineage>
</organism>
<name>A0A0B2QC34_GLYSO</name>
<gene>
    <name evidence="3" type="ORF">D0Y65_048215</name>
    <name evidence="2" type="ORF">glysoja_034778</name>
</gene>
<feature type="region of interest" description="Disordered" evidence="1">
    <location>
        <begin position="159"/>
        <end position="186"/>
    </location>
</feature>
<accession>A0A0B2QC34</accession>
<evidence type="ECO:0000313" key="4">
    <source>
        <dbReference type="Proteomes" id="UP000289340"/>
    </source>
</evidence>
<dbReference type="AlphaFoldDB" id="A0A0B2QC34"/>
<reference evidence="3 4" key="2">
    <citation type="submission" date="2018-09" db="EMBL/GenBank/DDBJ databases">
        <title>A high-quality reference genome of wild soybean provides a powerful tool to mine soybean genomes.</title>
        <authorList>
            <person name="Xie M."/>
            <person name="Chung C.Y.L."/>
            <person name="Li M.-W."/>
            <person name="Wong F.-L."/>
            <person name="Chan T.-F."/>
            <person name="Lam H.-M."/>
        </authorList>
    </citation>
    <scope>NUCLEOTIDE SEQUENCE [LARGE SCALE GENOMIC DNA]</scope>
    <source>
        <strain evidence="4">cv. W05</strain>
        <tissue evidence="3">Hypocotyl of etiolated seedlings</tissue>
    </source>
</reference>